<name>A0A5C7B399_9FLAO</name>
<dbReference type="OrthoDB" id="1189697at2"/>
<sequence length="178" mass="20822">MKKKLLLIIFLLIGIISFSQQNEKFVPGVNLIENTIVSEIKSQSSVLFVFKGDTHFINFYRDLSKKLKKQFRKSKQKIKFNYELSSEKPLESDLKSLPKKTFEKENFDVICYVSTTFIKGWDNHIIKERKQNYDMNLQIVNSGTNVMMESAKININSFYTTLTQNINSSKLIYILINE</sequence>
<evidence type="ECO:0000313" key="2">
    <source>
        <dbReference type="Proteomes" id="UP000321938"/>
    </source>
</evidence>
<protein>
    <submittedName>
        <fullName evidence="1">Uncharacterized protein</fullName>
    </submittedName>
</protein>
<reference evidence="1 2" key="1">
    <citation type="submission" date="2019-08" db="EMBL/GenBank/DDBJ databases">
        <title>Genome of Psychroserpens burtonensis ACAM 167.</title>
        <authorList>
            <person name="Bowman J.P."/>
        </authorList>
    </citation>
    <scope>NUCLEOTIDE SEQUENCE [LARGE SCALE GENOMIC DNA]</scope>
    <source>
        <strain evidence="1 2">ACAM 167</strain>
    </source>
</reference>
<comment type="caution">
    <text evidence="1">The sequence shown here is derived from an EMBL/GenBank/DDBJ whole genome shotgun (WGS) entry which is preliminary data.</text>
</comment>
<dbReference type="AlphaFoldDB" id="A0A5C7B399"/>
<evidence type="ECO:0000313" key="1">
    <source>
        <dbReference type="EMBL" id="TXE14907.1"/>
    </source>
</evidence>
<proteinExistence type="predicted"/>
<dbReference type="Proteomes" id="UP000321938">
    <property type="component" value="Unassembled WGS sequence"/>
</dbReference>
<gene>
    <name evidence="1" type="ORF">ES692_17625</name>
</gene>
<keyword evidence="2" id="KW-1185">Reference proteome</keyword>
<dbReference type="EMBL" id="VOSB01000052">
    <property type="protein sequence ID" value="TXE14907.1"/>
    <property type="molecule type" value="Genomic_DNA"/>
</dbReference>
<dbReference type="RefSeq" id="WP_147232189.1">
    <property type="nucleotide sequence ID" value="NZ_VOSB01000052.1"/>
</dbReference>
<accession>A0A5C7B399</accession>
<organism evidence="1 2">
    <name type="scientific">Psychroserpens burtonensis</name>
    <dbReference type="NCBI Taxonomy" id="49278"/>
    <lineage>
        <taxon>Bacteria</taxon>
        <taxon>Pseudomonadati</taxon>
        <taxon>Bacteroidota</taxon>
        <taxon>Flavobacteriia</taxon>
        <taxon>Flavobacteriales</taxon>
        <taxon>Flavobacteriaceae</taxon>
        <taxon>Psychroserpens</taxon>
    </lineage>
</organism>